<evidence type="ECO:0000259" key="3">
    <source>
        <dbReference type="Pfam" id="PF16861"/>
    </source>
</evidence>
<gene>
    <name evidence="4" type="ORF">GA0074694_4192</name>
</gene>
<dbReference type="STRING" id="47866.GA0074694_4192"/>
<dbReference type="PANTHER" id="PTHR34847:SF1">
    <property type="entry name" value="NODULATION PROTEIN U"/>
    <property type="match status" value="1"/>
</dbReference>
<dbReference type="InterPro" id="IPR038152">
    <property type="entry name" value="Carbam_trans_C_sf"/>
</dbReference>
<proteinExistence type="inferred from homology"/>
<organism evidence="4 5">
    <name type="scientific">Micromonospora inyonensis</name>
    <dbReference type="NCBI Taxonomy" id="47866"/>
    <lineage>
        <taxon>Bacteria</taxon>
        <taxon>Bacillati</taxon>
        <taxon>Actinomycetota</taxon>
        <taxon>Actinomycetes</taxon>
        <taxon>Micromonosporales</taxon>
        <taxon>Micromonosporaceae</taxon>
        <taxon>Micromonospora</taxon>
    </lineage>
</organism>
<dbReference type="PANTHER" id="PTHR34847">
    <property type="entry name" value="NODULATION PROTEIN U"/>
    <property type="match status" value="1"/>
</dbReference>
<protein>
    <submittedName>
        <fullName evidence="4">Carbamoyltransferase</fullName>
    </submittedName>
</protein>
<dbReference type="InterPro" id="IPR051338">
    <property type="entry name" value="NodU/CmcH_Carbamoyltrnsfr"/>
</dbReference>
<feature type="domain" description="Carbamoyltransferase" evidence="2">
    <location>
        <begin position="35"/>
        <end position="357"/>
    </location>
</feature>
<evidence type="ECO:0000256" key="1">
    <source>
        <dbReference type="ARBA" id="ARBA00006129"/>
    </source>
</evidence>
<dbReference type="Pfam" id="PF16861">
    <property type="entry name" value="Carbam_trans_C"/>
    <property type="match status" value="1"/>
</dbReference>
<dbReference type="Gene3D" id="3.30.420.40">
    <property type="match status" value="2"/>
</dbReference>
<comment type="similarity">
    <text evidence="1">Belongs to the NodU/CmcH family.</text>
</comment>
<keyword evidence="4" id="KW-0808">Transferase</keyword>
<dbReference type="InterPro" id="IPR031730">
    <property type="entry name" value="Carbam_trans_C"/>
</dbReference>
<dbReference type="RefSeq" id="WP_091460853.1">
    <property type="nucleotide sequence ID" value="NZ_FMHU01000002.1"/>
</dbReference>
<accession>A0A1C6S791</accession>
<dbReference type="AlphaFoldDB" id="A0A1C6S791"/>
<dbReference type="InterPro" id="IPR003696">
    <property type="entry name" value="Carbtransf_dom"/>
</dbReference>
<dbReference type="Proteomes" id="UP000198906">
    <property type="component" value="Unassembled WGS sequence"/>
</dbReference>
<evidence type="ECO:0000313" key="5">
    <source>
        <dbReference type="Proteomes" id="UP000198906"/>
    </source>
</evidence>
<sequence length="585" mass="64398">MRVLGVSGLPNSQPFKRRELPGLAERDYRIVQGLDSAAAIVTDAGVVAAAAEERFTGVKATGELPVNAIRYCLREAGLTFDDLDSVAHGFHYASSPVHAANPYFRRRHDQAYAPEAMKDRLRRHFPDADWDRLFVPVRHHLAHAASAYHLSGFDRALVLVADGMGEAESMTVLTGEGPDLRPLAVVPAPHSLGTLYGAVTLHLGFEFNMDEYKVMGLAPYGDAGRFRSVFDQLVRLRDDGTYSVPVLGENRGWQEFETLAGTRRKLVELFGPAREPGEPLTGTHMDIAATAQAVVEHALLHTLRHFATTTGERRLCYAGGVALNCTVNGVASRSGLFDDIFVQPAAGDDGSALGAALAVHPARPFPRMSMPYWGPSYGGAECGAAIAQTTGIAVETYDDEDKLLDDIAHLLTEQNFVGWFTGRMEFGPRALGHRSILADPRDAGVRDRLNAVVKQREDFRPFAPVVREEDADTYFEVGDGVERYRHMLFVTHTRSAYREPLAAVTHVDGTARVQVLRRADNPRLWRLLGRFGELTGLPVLLNTSLNLRGQPIIRDPRTALDTFVRSRLDRLVLENAVVRHEGRPS</sequence>
<keyword evidence="5" id="KW-1185">Reference proteome</keyword>
<dbReference type="EMBL" id="FMHU01000002">
    <property type="protein sequence ID" value="SCL25337.1"/>
    <property type="molecule type" value="Genomic_DNA"/>
</dbReference>
<name>A0A1C6S791_9ACTN</name>
<evidence type="ECO:0000313" key="4">
    <source>
        <dbReference type="EMBL" id="SCL25337.1"/>
    </source>
</evidence>
<dbReference type="Gene3D" id="3.90.870.20">
    <property type="entry name" value="Carbamoyltransferase, C-terminal domain"/>
    <property type="match status" value="1"/>
</dbReference>
<reference evidence="5" key="1">
    <citation type="submission" date="2016-06" db="EMBL/GenBank/DDBJ databases">
        <authorList>
            <person name="Varghese N."/>
        </authorList>
    </citation>
    <scope>NUCLEOTIDE SEQUENCE [LARGE SCALE GENOMIC DNA]</scope>
    <source>
        <strain evidence="5">DSM 46123</strain>
    </source>
</reference>
<dbReference type="GO" id="GO:0016740">
    <property type="term" value="F:transferase activity"/>
    <property type="evidence" value="ECO:0007669"/>
    <property type="project" value="UniProtKB-KW"/>
</dbReference>
<evidence type="ECO:0000259" key="2">
    <source>
        <dbReference type="Pfam" id="PF02543"/>
    </source>
</evidence>
<dbReference type="SUPFAM" id="SSF53067">
    <property type="entry name" value="Actin-like ATPase domain"/>
    <property type="match status" value="1"/>
</dbReference>
<feature type="domain" description="Carbamoyltransferase C-terminal" evidence="3">
    <location>
        <begin position="408"/>
        <end position="579"/>
    </location>
</feature>
<dbReference type="InterPro" id="IPR043129">
    <property type="entry name" value="ATPase_NBD"/>
</dbReference>
<dbReference type="Pfam" id="PF02543">
    <property type="entry name" value="Carbam_trans_N"/>
    <property type="match status" value="1"/>
</dbReference>